<feature type="domain" description="Sec7/BIG1-like C-terminal" evidence="5">
    <location>
        <begin position="2976"/>
        <end position="3101"/>
    </location>
</feature>
<feature type="region of interest" description="Disordered" evidence="2">
    <location>
        <begin position="3106"/>
        <end position="3133"/>
    </location>
</feature>
<feature type="compositionally biased region" description="Polar residues" evidence="2">
    <location>
        <begin position="1847"/>
        <end position="1871"/>
    </location>
</feature>
<dbReference type="Pfam" id="PF12770">
    <property type="entry name" value="CHAT"/>
    <property type="match status" value="2"/>
</dbReference>
<feature type="domain" description="Mon2/Sec7/BIG1-like HDS" evidence="3">
    <location>
        <begin position="2469"/>
        <end position="2532"/>
    </location>
</feature>
<evidence type="ECO:0000259" key="3">
    <source>
        <dbReference type="Pfam" id="PF09324"/>
    </source>
</evidence>
<dbReference type="Proteomes" id="UP000225706">
    <property type="component" value="Unassembled WGS sequence"/>
</dbReference>
<dbReference type="InterPro" id="IPR024983">
    <property type="entry name" value="CHAT_dom"/>
</dbReference>
<reference evidence="7" key="1">
    <citation type="journal article" date="2017" name="bioRxiv">
        <title>Comparative analysis of the genomes of Stylophora pistillata and Acropora digitifera provides evidence for extensive differences between species of corals.</title>
        <authorList>
            <person name="Voolstra C.R."/>
            <person name="Li Y."/>
            <person name="Liew Y.J."/>
            <person name="Baumgarten S."/>
            <person name="Zoccola D."/>
            <person name="Flot J.-F."/>
            <person name="Tambutte S."/>
            <person name="Allemand D."/>
            <person name="Aranda M."/>
        </authorList>
    </citation>
    <scope>NUCLEOTIDE SEQUENCE [LARGE SCALE GENOMIC DNA]</scope>
</reference>
<keyword evidence="1" id="KW-0802">TPR repeat</keyword>
<feature type="repeat" description="TPR" evidence="1">
    <location>
        <begin position="414"/>
        <end position="447"/>
    </location>
</feature>
<feature type="repeat" description="TPR" evidence="1">
    <location>
        <begin position="373"/>
        <end position="406"/>
    </location>
</feature>
<feature type="repeat" description="TPR" evidence="1">
    <location>
        <begin position="213"/>
        <end position="246"/>
    </location>
</feature>
<dbReference type="STRING" id="50429.A0A2B4RXD3"/>
<accession>A0A2B4RXD3</accession>
<feature type="compositionally biased region" description="Basic and acidic residues" evidence="2">
    <location>
        <begin position="1785"/>
        <end position="1813"/>
    </location>
</feature>
<dbReference type="InterPro" id="IPR046455">
    <property type="entry name" value="Sec7/BIG1-like_C"/>
</dbReference>
<keyword evidence="7" id="KW-1185">Reference proteome</keyword>
<evidence type="ECO:0000313" key="7">
    <source>
        <dbReference type="Proteomes" id="UP000225706"/>
    </source>
</evidence>
<gene>
    <name evidence="6" type="primary">Arfgef3</name>
    <name evidence="6" type="ORF">AWC38_SpisGene14057</name>
</gene>
<dbReference type="InterPro" id="IPR015403">
    <property type="entry name" value="Mon2/Sec7/BIG1-like_HDS"/>
</dbReference>
<dbReference type="InterPro" id="IPR016024">
    <property type="entry name" value="ARM-type_fold"/>
</dbReference>
<evidence type="ECO:0000256" key="2">
    <source>
        <dbReference type="SAM" id="MobiDB-lite"/>
    </source>
</evidence>
<evidence type="ECO:0000259" key="5">
    <source>
        <dbReference type="Pfam" id="PF20252"/>
    </source>
</evidence>
<dbReference type="PANTHER" id="PTHR10098:SF108">
    <property type="entry name" value="TETRATRICOPEPTIDE REPEAT PROTEIN 28"/>
    <property type="match status" value="1"/>
</dbReference>
<feature type="domain" description="CHAT" evidence="4">
    <location>
        <begin position="864"/>
        <end position="1119"/>
    </location>
</feature>
<dbReference type="Pfam" id="PF20252">
    <property type="entry name" value="BIG2_C"/>
    <property type="match status" value="1"/>
</dbReference>
<dbReference type="EMBL" id="LSMT01000276">
    <property type="protein sequence ID" value="PFX21459.1"/>
    <property type="molecule type" value="Genomic_DNA"/>
</dbReference>
<dbReference type="Gene3D" id="1.25.40.10">
    <property type="entry name" value="Tetratricopeptide repeat domain"/>
    <property type="match status" value="2"/>
</dbReference>
<feature type="compositionally biased region" description="Polar residues" evidence="2">
    <location>
        <begin position="2660"/>
        <end position="2671"/>
    </location>
</feature>
<dbReference type="Pfam" id="PF09324">
    <property type="entry name" value="Sec7-like_HDS"/>
    <property type="match status" value="1"/>
</dbReference>
<sequence>MIPDSPTDYNHATGALIVSNPSVPPQTMLPSLPGARREAKEIAELLGVSATVGVEATKKQVLRLIWDVSLIHIAAHGDAERGDRSCLKLSPQTTSKGRLHAYNGRRPVAKVGTGAELVVLSCCHSGTLRATFFLKNNRRTRLEHTFSRLPITESKFQGEFRDMSNWGTSLKFRIARRAGDFLYHSHNYNKAIDLYNEALVLLNKLEFRNYPKMRLHYRLARSYVGINDFKGALESYKRLLQVNEEVKNKDWEVRACKGISQMHHLMGQPVQSIFFSRKVLEIAKETEDKRVAVEAYLKMGNSYYNLGKPDKFIECHNDALKICREIGDRQMEGEILAMLGSNHKDRAHYQEAIKCLEKSLEIFREIGTCINEGGSYQGLGMTYHEMGDFDKALECHFKSLELMMKHKEEEFSVGVSYNNIGTTYHAICKYSEALEYFKKTHEIMEKWGNKIALGKAHHGLGLCYTSLGQFADATKHQVKAVEILEETGLKFEMGRALAELGRSYNTIGHKREAMNSYQRALKCSQAVGDKSIESNAYHGLGDLCVCLGDPQQGERYLKKALALAKETGDKSNEATIHADLGFCYMCCGRRNESLENLNLGISLMQELGDKRGEATALINLGSLHQTFGNLKKARQTLQKALKITRKIGDKGKEQEALTFLGICNRMDGELKMAHECFSQSITWPERNRQLLQDEHKLSLDNVTFASYYELCSLRISQGHFAEALCTIERGRSRALSDLLSQKYGIRRHNSSELYLNSVKDLCIKNQSTILYMATHSLKKYFWVLEGGEIQFKLVEFKVAKDVIELLKSLLRGQSVSECEDRSLSAYYGLKPSLEEIKDKRGQRLFEEEEEQEGKKEDSRLYQWYNDIFAPIADLVQRQEIIIIPESEHFLVPFCALCDNNDKFLSETFRIRLIPSLTALRMIQDSPVDYHCATGALIVGDPSVPPQTELPSLPGARREAMEIAELLGVSATLGVEATKKQVLRRIRDVSLIHIAAHGDAKRGEIFLASNCPSRPTKRKDDFMLTMEDVAKVGTRAKLVVLSCCHSGQGHIMKSEGVVGISRAFLAAGARSVLVSLWAVDDRATKEFMIRFYGHVKCDKLSAGEALHQTIKWMRESKREKCFLPLKLALESRSSKLSLHAVNGLQKLISDDRFRSENEEEPESQLPVQFLATVASTPTLADEVQVEVMKTSKTSSSDSKIIKHTNLFSTDYAKLLSQDVVLLLKHFCFRLTAGPSVPVQGGQAIPLYLEAILVMLSSLSTALQQEKEFINVIWQLLCPALIQLLGSPLTDLNKRPKTVTPFPEEINRGGRGTGNFAKSTSVVGPIPRTIYNIATELLRLVGPLAAMRPVLESLFHRIILYPPAQQRAEALKALKEFLSSPQRLLDAAGPTIIDKDNPPSPDSPTEQKKTELDLLRLLMDGIVESTRCADSTVASCSVACVVALLGSLEDLSQGRGLSDEHIEFLSKMKETDNWEVLKEQYDNAASARETGSSLHGKLNRERSAYRRGNRWEMNSQRSPDGDIESLTERFEENGGAWDSLTDGELKTDVSDEEPEIRPLTPKSVHFASEDEIAMFEIHEFENIKNTRFGNASRSGIPRKSSLPKRVGSNSQGNMRTTVKRSSSFDSKTRQKPTVQKRTMNGDAHQRERAGSDTGALQERKTNLLESDAQNSSKRDGKFALRRCFSDNDISARKSSSSNLQRFPLRKSNSWAALATENFEISSADNEKRTSSQQKRNIRGGIPRPRTQASGDSSFNAKPGVRRLSNDGKIVEPMNRKPLDQTSPTHRKYVESKANKIEAREKALREEREKEKDRSPTKGSRPTLRRTRSASEYDRRLQNGNGDKPKGILQKSQSIDEPNSPNTNTLKKNSSQGVKINGVYVKKGNENSSSAKSPDKKKVRDVKKSVEENEKEGARNFARCLLGILPSVLSLSDPVAVDEALQQFASDVCEAVTCMALKRKNVPNFGTLRGRSDLVDEKSGEGATSDPSFPILNADGVYVTVYATLSLNLKLLKTGYYQKKQAMPGLAQDDFIDNILNSGVPIGLSSVWLAELYRLVTTYNILGKAGFILDSPNANRALINTLNDNMLSEEEDSPFLHHKNPSTLPPAKREGMKFARRVLLATWDSVLEILSAPLETSISGTANSVAAMLGGESKRDHNRERDTICLSLDGLRRAARLCCTLGIQTRCELVLAQLANASCEGEGLEAKRTRSHSSPGSIKLHAAHVLSMDGLLAVGVELGSHAPKCWKHVFRCCTYVSQLERMHFSSGIVDFSSHTMPPNSLRINPDIPSPMSESSSISDYLPGELSPNGSAVIRQSSENGIEHAPSNGGLLTPADASRAIYALSAAVDRLFEHAANTLHLEGLLSFLEALVYASKTQLFGPVVEKSSNSQGGGVPVAANGQSPSLSTTLHLYRLADVILRSARNTSRPLLHLMRAWAVIAPHFEEAATHKDRHISKLAITSLHDITTELLSNRSELPHFWFHESLLKPFNGILSSTSCRLDDQEQILTTLSQLVETHLTSIKSGWRPIFFSLRNMPDVSRKASEGSEPERKHHQILDILSAFLTNKNSSVFASAAVQCIQVLLLLVRGSEADESYEGGRGDSESNGRSDLETVNEMCLPALEFLLNISKKLASIYIMPSSLVFHGSHAVRLVEYSSEFPGTPSPTLSPIKQNDSNNRKGKNPITTMTSAASITSIDDTGVLRVWFLLLEGLTKVVAQCPCKFQPQTLEVLFYILRSITTVPGPHFSIYVVTNLLLPMLESWVERGNRDGSYWENTAGNFKHACGLVTELVVEELGQFLSVQGAAECVPGMIKQTLDLLLECVSQPVEGIARLGCSCLRHLLLSGGPVFTEDLWLIVSEGLREAVHTTLSNLRDVVACFQPGSFSVNGDEGMTVRVVARRDVITADMIRLQQVAEQVFLLDSQVDKSSNHKQETPRAANEEDDQRSYVFVLSSVENKEKPENAERVPLRGLLVSLLSHQLLLQTLGSILLDNAESVMAQSSNLVSPPASLEGFSSEGSEANLPGLLSYLSPANLSVLFDCLMESHTVAYEFNARPGLRSLVQKLAKLDAPANLLRQSTTAFTCYLHTLFQICRHSGEHFSSSHIKRILTGDRVSNSQQDKEDDGIKEETVSSPARHNDLLKGDRNVDWIVRRLNEACDQLSSVYVRLYNQYKSEAQSNMSFEVDLERSFSSTSSPAHARDISSWNNGYPDEQLHSPLGKWKLSSSSSEKFPRDLKSKHYQQLLEEDIRMIELERQFLKRKEDELLQVNIWTNLVITMLELLLSLPTLQFKAVLPAVFPAVTCLISTGTDTKVKQLVCEVVRRVGSIYGIL</sequence>
<evidence type="ECO:0000313" key="6">
    <source>
        <dbReference type="EMBL" id="PFX21459.1"/>
    </source>
</evidence>
<comment type="caution">
    <text evidence="6">The sequence shown here is derived from an EMBL/GenBank/DDBJ whole genome shotgun (WGS) entry which is preliminary data.</text>
</comment>
<feature type="compositionally biased region" description="Polar residues" evidence="2">
    <location>
        <begin position="1605"/>
        <end position="1636"/>
    </location>
</feature>
<dbReference type="Pfam" id="PF13424">
    <property type="entry name" value="TPR_12"/>
    <property type="match status" value="4"/>
</dbReference>
<feature type="region of interest" description="Disordered" evidence="2">
    <location>
        <begin position="1586"/>
        <end position="1673"/>
    </location>
</feature>
<dbReference type="InterPro" id="IPR019734">
    <property type="entry name" value="TPR_rpt"/>
</dbReference>
<evidence type="ECO:0000259" key="4">
    <source>
        <dbReference type="Pfam" id="PF12770"/>
    </source>
</evidence>
<protein>
    <submittedName>
        <fullName evidence="6">Brefeldin A-inhibited guanine nucleotide-exchange protein 3</fullName>
    </submittedName>
</protein>
<dbReference type="SUPFAM" id="SSF48371">
    <property type="entry name" value="ARM repeat"/>
    <property type="match status" value="1"/>
</dbReference>
<feature type="region of interest" description="Disordered" evidence="2">
    <location>
        <begin position="1720"/>
        <end position="1906"/>
    </location>
</feature>
<feature type="region of interest" description="Disordered" evidence="2">
    <location>
        <begin position="2655"/>
        <end position="2680"/>
    </location>
</feature>
<feature type="repeat" description="TPR" evidence="1">
    <location>
        <begin position="494"/>
        <end position="527"/>
    </location>
</feature>
<evidence type="ECO:0000256" key="1">
    <source>
        <dbReference type="PROSITE-ProRule" id="PRU00339"/>
    </source>
</evidence>
<dbReference type="PROSITE" id="PS50005">
    <property type="entry name" value="TPR"/>
    <property type="match status" value="5"/>
</dbReference>
<dbReference type="SUPFAM" id="SSF48452">
    <property type="entry name" value="TPR-like"/>
    <property type="match status" value="4"/>
</dbReference>
<feature type="repeat" description="TPR" evidence="1">
    <location>
        <begin position="614"/>
        <end position="647"/>
    </location>
</feature>
<feature type="compositionally biased region" description="Polar residues" evidence="2">
    <location>
        <begin position="1744"/>
        <end position="1753"/>
    </location>
</feature>
<feature type="domain" description="CHAT" evidence="4">
    <location>
        <begin position="13"/>
        <end position="127"/>
    </location>
</feature>
<dbReference type="InterPro" id="IPR011990">
    <property type="entry name" value="TPR-like_helical_dom_sf"/>
</dbReference>
<feature type="region of interest" description="Disordered" evidence="2">
    <location>
        <begin position="1531"/>
        <end position="1553"/>
    </location>
</feature>
<feature type="compositionally biased region" description="Basic and acidic residues" evidence="2">
    <location>
        <begin position="1761"/>
        <end position="1776"/>
    </location>
</feature>
<dbReference type="OrthoDB" id="10002886at2759"/>
<organism evidence="6 7">
    <name type="scientific">Stylophora pistillata</name>
    <name type="common">Smooth cauliflower coral</name>
    <dbReference type="NCBI Taxonomy" id="50429"/>
    <lineage>
        <taxon>Eukaryota</taxon>
        <taxon>Metazoa</taxon>
        <taxon>Cnidaria</taxon>
        <taxon>Anthozoa</taxon>
        <taxon>Hexacorallia</taxon>
        <taxon>Scleractinia</taxon>
        <taxon>Astrocoeniina</taxon>
        <taxon>Pocilloporidae</taxon>
        <taxon>Stylophora</taxon>
    </lineage>
</organism>
<feature type="compositionally biased region" description="Basic and acidic residues" evidence="2">
    <location>
        <begin position="1890"/>
        <end position="1906"/>
    </location>
</feature>
<dbReference type="SMART" id="SM00028">
    <property type="entry name" value="TPR"/>
    <property type="match status" value="12"/>
</dbReference>
<name>A0A2B4RXD3_STYPI</name>
<dbReference type="PANTHER" id="PTHR10098">
    <property type="entry name" value="RAPSYN-RELATED"/>
    <property type="match status" value="1"/>
</dbReference>
<proteinExistence type="predicted"/>